<dbReference type="RefSeq" id="WP_119481171.1">
    <property type="nucleotide sequence ID" value="NZ_QXTG01000001.1"/>
</dbReference>
<dbReference type="Proteomes" id="UP000265742">
    <property type="component" value="Unassembled WGS sequence"/>
</dbReference>
<accession>A0A3A1U987</accession>
<keyword evidence="1" id="KW-0732">Signal</keyword>
<evidence type="ECO:0000256" key="1">
    <source>
        <dbReference type="SAM" id="SignalP"/>
    </source>
</evidence>
<evidence type="ECO:0000313" key="3">
    <source>
        <dbReference type="Proteomes" id="UP000265742"/>
    </source>
</evidence>
<feature type="chain" id="PRO_5039049492" evidence="1">
    <location>
        <begin position="28"/>
        <end position="186"/>
    </location>
</feature>
<feature type="signal peptide" evidence="1">
    <location>
        <begin position="1"/>
        <end position="27"/>
    </location>
</feature>
<comment type="caution">
    <text evidence="2">The sequence shown here is derived from an EMBL/GenBank/DDBJ whole genome shotgun (WGS) entry which is preliminary data.</text>
</comment>
<proteinExistence type="predicted"/>
<sequence length="186" mass="18842">MRRIRLAAGAAAAAVALAALTACSAPAAAPTAHAAHAGSYPVAVAGADVTRTQSVSAGGYALVAAGDPVRVHLQGADLLVTVAGPDVDVPQPKPGEPISAPSAPGVLTVTAAATRGSARLASDQFLGLNEEQSKFVLGTDRRSGVVRPGHPVTLHLHARFASGHTTLTWQPLGKPLITWDFTIEID</sequence>
<protein>
    <submittedName>
        <fullName evidence="2">Uncharacterized protein</fullName>
    </submittedName>
</protein>
<keyword evidence="3" id="KW-1185">Reference proteome</keyword>
<dbReference type="OrthoDB" id="4252048at2"/>
<organism evidence="2 3">
    <name type="scientific">Amnibacterium setariae</name>
    <dbReference type="NCBI Taxonomy" id="2306585"/>
    <lineage>
        <taxon>Bacteria</taxon>
        <taxon>Bacillati</taxon>
        <taxon>Actinomycetota</taxon>
        <taxon>Actinomycetes</taxon>
        <taxon>Micrococcales</taxon>
        <taxon>Microbacteriaceae</taxon>
        <taxon>Amnibacterium</taxon>
    </lineage>
</organism>
<dbReference type="EMBL" id="QXTG01000001">
    <property type="protein sequence ID" value="RIX30809.1"/>
    <property type="molecule type" value="Genomic_DNA"/>
</dbReference>
<dbReference type="AlphaFoldDB" id="A0A3A1U987"/>
<name>A0A3A1U987_9MICO</name>
<evidence type="ECO:0000313" key="2">
    <source>
        <dbReference type="EMBL" id="RIX30809.1"/>
    </source>
</evidence>
<gene>
    <name evidence="2" type="ORF">D1781_05275</name>
</gene>
<reference evidence="3" key="1">
    <citation type="submission" date="2018-09" db="EMBL/GenBank/DDBJ databases">
        <authorList>
            <person name="Kim I."/>
        </authorList>
    </citation>
    <scope>NUCLEOTIDE SEQUENCE [LARGE SCALE GENOMIC DNA]</scope>
    <source>
        <strain evidence="3">DD4a</strain>
    </source>
</reference>
<dbReference type="PROSITE" id="PS51257">
    <property type="entry name" value="PROKAR_LIPOPROTEIN"/>
    <property type="match status" value="1"/>
</dbReference>